<keyword evidence="7" id="KW-1185">Reference proteome</keyword>
<dbReference type="InterPro" id="IPR011059">
    <property type="entry name" value="Metal-dep_hydrolase_composite"/>
</dbReference>
<dbReference type="SUPFAM" id="SSF51556">
    <property type="entry name" value="Metallo-dependent hydrolases"/>
    <property type="match status" value="1"/>
</dbReference>
<evidence type="ECO:0000259" key="5">
    <source>
        <dbReference type="Pfam" id="PF01979"/>
    </source>
</evidence>
<evidence type="ECO:0000313" key="6">
    <source>
        <dbReference type="EMBL" id="CAJ0571630.1"/>
    </source>
</evidence>
<dbReference type="Pfam" id="PF01979">
    <property type="entry name" value="Amidohydro_1"/>
    <property type="match status" value="1"/>
</dbReference>
<dbReference type="InterPro" id="IPR006680">
    <property type="entry name" value="Amidohydro-rel"/>
</dbReference>
<evidence type="ECO:0000256" key="4">
    <source>
        <dbReference type="ARBA" id="ARBA00022833"/>
    </source>
</evidence>
<dbReference type="InterPro" id="IPR032466">
    <property type="entry name" value="Metal_Hydrolase"/>
</dbReference>
<keyword evidence="3" id="KW-0378">Hydrolase</keyword>
<gene>
    <name evidence="6" type="ORF">MSPICULIGERA_LOCUS10032</name>
</gene>
<dbReference type="GO" id="GO:0019239">
    <property type="term" value="F:deaminase activity"/>
    <property type="evidence" value="ECO:0007669"/>
    <property type="project" value="TreeGrafter"/>
</dbReference>
<dbReference type="Proteomes" id="UP001177023">
    <property type="component" value="Unassembled WGS sequence"/>
</dbReference>
<proteinExistence type="predicted"/>
<protein>
    <recommendedName>
        <fullName evidence="5">Amidohydrolase-related domain-containing protein</fullName>
    </recommendedName>
</protein>
<evidence type="ECO:0000256" key="2">
    <source>
        <dbReference type="ARBA" id="ARBA00022723"/>
    </source>
</evidence>
<dbReference type="EMBL" id="CATQJA010002574">
    <property type="protein sequence ID" value="CAJ0571630.1"/>
    <property type="molecule type" value="Genomic_DNA"/>
</dbReference>
<dbReference type="PANTHER" id="PTHR11271">
    <property type="entry name" value="GUANINE DEAMINASE"/>
    <property type="match status" value="1"/>
</dbReference>
<evidence type="ECO:0000313" key="7">
    <source>
        <dbReference type="Proteomes" id="UP001177023"/>
    </source>
</evidence>
<accession>A0AA36G0Q0</accession>
<feature type="non-terminal residue" evidence="6">
    <location>
        <position position="430"/>
    </location>
</feature>
<keyword evidence="4" id="KW-0862">Zinc</keyword>
<keyword evidence="2" id="KW-0479">Metal-binding</keyword>
<dbReference type="Gene3D" id="2.30.40.10">
    <property type="entry name" value="Urease, subunit C, domain 1"/>
    <property type="match status" value="1"/>
</dbReference>
<feature type="domain" description="Amidohydrolase-related" evidence="5">
    <location>
        <begin position="56"/>
        <end position="423"/>
    </location>
</feature>
<dbReference type="AlphaFoldDB" id="A0AA36G0Q0"/>
<sequence length="430" mass="47633">MSLRGTVIRPRFLWVDGRFEEGQAVAIDSAGNIERLGRDVHPVDGQKLVEWPTLALLPGFINTHSHAFHRHLRGRSEIGNEGGDTFWRWRDNMYNLVDDVDWDGMKKLCLATFREMIQAGITTVGEFHYVHHGSGRFDLDSAVLAAAKEAGIRICLLTTLYEQAGFDAPEPHVIQKKRFISTYDDFIKHADGLRKLEDETTTIGVAAHSARAVPFAHIGDLWQWAEQQQLPFHIHLEEQPKELADCQKFMNLAQTPVDVILERIRPGALFTGVHNTYTTAENMEKLAELGANVSVCPCTEGYLGDGIPAISSNTHLSFGTDCNNRICFIEELRWAAFTQHAKHNSRNIAGLSAERLLKHATVGGARSLNLSKVCGSFEVGKSFDCVAFDAASPVIAGLNKDELADGIVFGCGNREIAKVAVQGLIRHEKP</sequence>
<dbReference type="Gene3D" id="3.20.20.140">
    <property type="entry name" value="Metal-dependent hydrolases"/>
    <property type="match status" value="1"/>
</dbReference>
<evidence type="ECO:0000256" key="1">
    <source>
        <dbReference type="ARBA" id="ARBA00001947"/>
    </source>
</evidence>
<comment type="caution">
    <text evidence="6">The sequence shown here is derived from an EMBL/GenBank/DDBJ whole genome shotgun (WGS) entry which is preliminary data.</text>
</comment>
<dbReference type="PANTHER" id="PTHR11271:SF48">
    <property type="entry name" value="AMIDOHYDROLASE-RELATED DOMAIN-CONTAINING PROTEIN"/>
    <property type="match status" value="1"/>
</dbReference>
<evidence type="ECO:0000256" key="3">
    <source>
        <dbReference type="ARBA" id="ARBA00022801"/>
    </source>
</evidence>
<dbReference type="GO" id="GO:0046872">
    <property type="term" value="F:metal ion binding"/>
    <property type="evidence" value="ECO:0007669"/>
    <property type="project" value="UniProtKB-KW"/>
</dbReference>
<reference evidence="6" key="1">
    <citation type="submission" date="2023-06" db="EMBL/GenBank/DDBJ databases">
        <authorList>
            <person name="Delattre M."/>
        </authorList>
    </citation>
    <scope>NUCLEOTIDE SEQUENCE</scope>
    <source>
        <strain evidence="6">AF72</strain>
    </source>
</reference>
<organism evidence="6 7">
    <name type="scientific">Mesorhabditis spiculigera</name>
    <dbReference type="NCBI Taxonomy" id="96644"/>
    <lineage>
        <taxon>Eukaryota</taxon>
        <taxon>Metazoa</taxon>
        <taxon>Ecdysozoa</taxon>
        <taxon>Nematoda</taxon>
        <taxon>Chromadorea</taxon>
        <taxon>Rhabditida</taxon>
        <taxon>Rhabditina</taxon>
        <taxon>Rhabditomorpha</taxon>
        <taxon>Rhabditoidea</taxon>
        <taxon>Rhabditidae</taxon>
        <taxon>Mesorhabditinae</taxon>
        <taxon>Mesorhabditis</taxon>
    </lineage>
</organism>
<name>A0AA36G0Q0_9BILA</name>
<comment type="cofactor">
    <cofactor evidence="1">
        <name>Zn(2+)</name>
        <dbReference type="ChEBI" id="CHEBI:29105"/>
    </cofactor>
</comment>
<dbReference type="InterPro" id="IPR051607">
    <property type="entry name" value="Metallo-dep_hydrolases"/>
</dbReference>
<dbReference type="GO" id="GO:0005829">
    <property type="term" value="C:cytosol"/>
    <property type="evidence" value="ECO:0007669"/>
    <property type="project" value="TreeGrafter"/>
</dbReference>